<organism evidence="2 3">
    <name type="scientific">Pisum sativum</name>
    <name type="common">Garden pea</name>
    <name type="synonym">Lathyrus oleraceus</name>
    <dbReference type="NCBI Taxonomy" id="3888"/>
    <lineage>
        <taxon>Eukaryota</taxon>
        <taxon>Viridiplantae</taxon>
        <taxon>Streptophyta</taxon>
        <taxon>Embryophyta</taxon>
        <taxon>Tracheophyta</taxon>
        <taxon>Spermatophyta</taxon>
        <taxon>Magnoliopsida</taxon>
        <taxon>eudicotyledons</taxon>
        <taxon>Gunneridae</taxon>
        <taxon>Pentapetalae</taxon>
        <taxon>rosids</taxon>
        <taxon>fabids</taxon>
        <taxon>Fabales</taxon>
        <taxon>Fabaceae</taxon>
        <taxon>Papilionoideae</taxon>
        <taxon>50 kb inversion clade</taxon>
        <taxon>NPAAA clade</taxon>
        <taxon>Hologalegina</taxon>
        <taxon>IRL clade</taxon>
        <taxon>Fabeae</taxon>
        <taxon>Lathyrus</taxon>
    </lineage>
</organism>
<keyword evidence="3" id="KW-1185">Reference proteome</keyword>
<sequence>MDKLRNIPLSKEEEEGVVAAEDEVSGEEIFQRTLAGKLWTDNSFNVKAFTSTMISAWKLKNSVKTQELSKNIYLFRFASKRDLEFVLRNAPPFPRVMEEKQRKDSSSRPMAEVFSISPRGKVNMDQRGKIRNVRLKLSRG</sequence>
<dbReference type="InterPro" id="IPR025558">
    <property type="entry name" value="DUF4283"/>
</dbReference>
<protein>
    <recommendedName>
        <fullName evidence="1">DUF4283 domain-containing protein</fullName>
    </recommendedName>
</protein>
<comment type="caution">
    <text evidence="2">The sequence shown here is derived from an EMBL/GenBank/DDBJ whole genome shotgun (WGS) entry which is preliminary data.</text>
</comment>
<dbReference type="EMBL" id="JAMSHJ010000007">
    <property type="protein sequence ID" value="KAI5383920.1"/>
    <property type="molecule type" value="Genomic_DNA"/>
</dbReference>
<reference evidence="2 3" key="1">
    <citation type="journal article" date="2022" name="Nat. Genet.">
        <title>Improved pea reference genome and pan-genome highlight genomic features and evolutionary characteristics.</title>
        <authorList>
            <person name="Yang T."/>
            <person name="Liu R."/>
            <person name="Luo Y."/>
            <person name="Hu S."/>
            <person name="Wang D."/>
            <person name="Wang C."/>
            <person name="Pandey M.K."/>
            <person name="Ge S."/>
            <person name="Xu Q."/>
            <person name="Li N."/>
            <person name="Li G."/>
            <person name="Huang Y."/>
            <person name="Saxena R.K."/>
            <person name="Ji Y."/>
            <person name="Li M."/>
            <person name="Yan X."/>
            <person name="He Y."/>
            <person name="Liu Y."/>
            <person name="Wang X."/>
            <person name="Xiang C."/>
            <person name="Varshney R.K."/>
            <person name="Ding H."/>
            <person name="Gao S."/>
            <person name="Zong X."/>
        </authorList>
    </citation>
    <scope>NUCLEOTIDE SEQUENCE [LARGE SCALE GENOMIC DNA]</scope>
    <source>
        <strain evidence="2 3">cv. Zhongwan 6</strain>
    </source>
</reference>
<dbReference type="AlphaFoldDB" id="A0A9D4VJQ3"/>
<dbReference type="Gramene" id="Psat07G0105200-T1">
    <property type="protein sequence ID" value="KAI5383920.1"/>
    <property type="gene ID" value="KIW84_071052"/>
</dbReference>
<name>A0A9D4VJQ3_PEA</name>
<accession>A0A9D4VJQ3</accession>
<gene>
    <name evidence="2" type="ORF">KIW84_071052</name>
</gene>
<proteinExistence type="predicted"/>
<evidence type="ECO:0000313" key="2">
    <source>
        <dbReference type="EMBL" id="KAI5383920.1"/>
    </source>
</evidence>
<evidence type="ECO:0000313" key="3">
    <source>
        <dbReference type="Proteomes" id="UP001058974"/>
    </source>
</evidence>
<evidence type="ECO:0000259" key="1">
    <source>
        <dbReference type="Pfam" id="PF14111"/>
    </source>
</evidence>
<dbReference type="Proteomes" id="UP001058974">
    <property type="component" value="Chromosome 7"/>
</dbReference>
<feature type="domain" description="DUF4283" evidence="1">
    <location>
        <begin position="29"/>
        <end position="91"/>
    </location>
</feature>
<dbReference type="Pfam" id="PF14111">
    <property type="entry name" value="DUF4283"/>
    <property type="match status" value="1"/>
</dbReference>